<comment type="cofactor">
    <cofactor evidence="3">
        <name>Zn(2+)</name>
        <dbReference type="ChEBI" id="CHEBI:29105"/>
    </cofactor>
    <text evidence="3">Binds 1 zinc ion.</text>
</comment>
<comment type="similarity">
    <text evidence="3">Belongs to the DNA gyrase inhibitor YacG family.</text>
</comment>
<comment type="function">
    <text evidence="3">Inhibits all the catalytic activities of DNA gyrase by preventing its interaction with DNA. Acts by binding directly to the C-terminal domain of GyrB, which probably disrupts DNA binding by the gyrase.</text>
</comment>
<evidence type="ECO:0000313" key="4">
    <source>
        <dbReference type="EMBL" id="CUA97971.1"/>
    </source>
</evidence>
<sequence length="70" mass="7668">MTAASGNAGDQGRRMRPCPICSKLSTQADYPFCSDRCAKIDLHRWMAEGYSIPAVETDDVDDEAEGGEDR</sequence>
<dbReference type="RefSeq" id="WP_055456180.1">
    <property type="nucleotide sequence ID" value="NZ_CYHE01000008.1"/>
</dbReference>
<dbReference type="GO" id="GO:0006355">
    <property type="term" value="P:regulation of DNA-templated transcription"/>
    <property type="evidence" value="ECO:0007669"/>
    <property type="project" value="InterPro"/>
</dbReference>
<dbReference type="PANTHER" id="PTHR36150">
    <property type="entry name" value="DNA GYRASE INHIBITOR YACG"/>
    <property type="match status" value="1"/>
</dbReference>
<dbReference type="GO" id="GO:0008657">
    <property type="term" value="F:DNA topoisomerase type II (double strand cut, ATP-hydrolyzing) inhibitor activity"/>
    <property type="evidence" value="ECO:0007669"/>
    <property type="project" value="UniProtKB-UniRule"/>
</dbReference>
<dbReference type="AlphaFoldDB" id="A0A0K6I4E8"/>
<dbReference type="PANTHER" id="PTHR36150:SF1">
    <property type="entry name" value="DNA GYRASE INHIBITOR YACG"/>
    <property type="match status" value="1"/>
</dbReference>
<dbReference type="Proteomes" id="UP000183900">
    <property type="component" value="Unassembled WGS sequence"/>
</dbReference>
<dbReference type="InterPro" id="IPR013088">
    <property type="entry name" value="Znf_NHR/GATA"/>
</dbReference>
<keyword evidence="2 3" id="KW-0862">Zinc</keyword>
<gene>
    <name evidence="3" type="primary">yacG</name>
    <name evidence="4" type="ORF">Ga0061067_108160</name>
</gene>
<organism evidence="4 5">
    <name type="scientific">Pannonibacter indicus</name>
    <dbReference type="NCBI Taxonomy" id="466044"/>
    <lineage>
        <taxon>Bacteria</taxon>
        <taxon>Pseudomonadati</taxon>
        <taxon>Pseudomonadota</taxon>
        <taxon>Alphaproteobacteria</taxon>
        <taxon>Hyphomicrobiales</taxon>
        <taxon>Stappiaceae</taxon>
        <taxon>Pannonibacter</taxon>
    </lineage>
</organism>
<dbReference type="OrthoDB" id="9809663at2"/>
<dbReference type="Pfam" id="PF03884">
    <property type="entry name" value="YacG"/>
    <property type="match status" value="1"/>
</dbReference>
<comment type="subunit">
    <text evidence="3">Interacts with GyrB.</text>
</comment>
<dbReference type="InterPro" id="IPR005584">
    <property type="entry name" value="DNA_gyrase_inhibitor_YacG"/>
</dbReference>
<feature type="binding site" evidence="3">
    <location>
        <position position="37"/>
    </location>
    <ligand>
        <name>Zn(2+)</name>
        <dbReference type="ChEBI" id="CHEBI:29105"/>
    </ligand>
</feature>
<dbReference type="SUPFAM" id="SSF57716">
    <property type="entry name" value="Glucocorticoid receptor-like (DNA-binding domain)"/>
    <property type="match status" value="1"/>
</dbReference>
<keyword evidence="1 3" id="KW-0479">Metal-binding</keyword>
<accession>A0A0K6I4E8</accession>
<evidence type="ECO:0000256" key="3">
    <source>
        <dbReference type="HAMAP-Rule" id="MF_00649"/>
    </source>
</evidence>
<proteinExistence type="inferred from homology"/>
<evidence type="ECO:0000256" key="1">
    <source>
        <dbReference type="ARBA" id="ARBA00022723"/>
    </source>
</evidence>
<feature type="binding site" evidence="3">
    <location>
        <position position="18"/>
    </location>
    <ligand>
        <name>Zn(2+)</name>
        <dbReference type="ChEBI" id="CHEBI:29105"/>
    </ligand>
</feature>
<feature type="binding site" evidence="3">
    <location>
        <position position="21"/>
    </location>
    <ligand>
        <name>Zn(2+)</name>
        <dbReference type="ChEBI" id="CHEBI:29105"/>
    </ligand>
</feature>
<keyword evidence="5" id="KW-1185">Reference proteome</keyword>
<dbReference type="Gene3D" id="3.30.50.10">
    <property type="entry name" value="Erythroid Transcription Factor GATA-1, subunit A"/>
    <property type="match status" value="1"/>
</dbReference>
<dbReference type="HAMAP" id="MF_00649">
    <property type="entry name" value="DNA_gyrase_inhibitor_YacG"/>
    <property type="match status" value="1"/>
</dbReference>
<evidence type="ECO:0000256" key="2">
    <source>
        <dbReference type="ARBA" id="ARBA00022833"/>
    </source>
</evidence>
<name>A0A0K6I4E8_9HYPH</name>
<feature type="binding site" evidence="3">
    <location>
        <position position="33"/>
    </location>
    <ligand>
        <name>Zn(2+)</name>
        <dbReference type="ChEBI" id="CHEBI:29105"/>
    </ligand>
</feature>
<dbReference type="EMBL" id="CYHE01000008">
    <property type="protein sequence ID" value="CUA97971.1"/>
    <property type="molecule type" value="Genomic_DNA"/>
</dbReference>
<evidence type="ECO:0000313" key="5">
    <source>
        <dbReference type="Proteomes" id="UP000183900"/>
    </source>
</evidence>
<reference evidence="5" key="1">
    <citation type="submission" date="2015-08" db="EMBL/GenBank/DDBJ databases">
        <authorList>
            <person name="Varghese N."/>
        </authorList>
    </citation>
    <scope>NUCLEOTIDE SEQUENCE [LARGE SCALE GENOMIC DNA]</scope>
    <source>
        <strain evidence="5">DSM 23407</strain>
    </source>
</reference>
<protein>
    <recommendedName>
        <fullName evidence="3">DNA gyrase inhibitor YacG</fullName>
    </recommendedName>
</protein>
<dbReference type="GO" id="GO:0008270">
    <property type="term" value="F:zinc ion binding"/>
    <property type="evidence" value="ECO:0007669"/>
    <property type="project" value="UniProtKB-UniRule"/>
</dbReference>